<dbReference type="AlphaFoldDB" id="A0A0J9RGA8"/>
<dbReference type="KEGG" id="dsi:Dsimw501_GD11418"/>
<dbReference type="OrthoDB" id="8117451at2759"/>
<evidence type="ECO:0000313" key="2">
    <source>
        <dbReference type="EMBL" id="KMY94962.1"/>
    </source>
</evidence>
<proteinExistence type="predicted"/>
<reference evidence="2" key="1">
    <citation type="journal article" date="2013" name="Genome Res.">
        <title>A second-generation assembly of the Drosophila simulans genome provides new insights into patterns of lineage-specific divergence.</title>
        <authorList>
            <person name="Hu T.T."/>
            <person name="Eisen M.B."/>
            <person name="Thornton K.R."/>
            <person name="Andolfatto P."/>
        </authorList>
    </citation>
    <scope>NUCLEOTIDE SEQUENCE [LARGE SCALE GENOMIC DNA]</scope>
    <source>
        <strain evidence="2">W501</strain>
    </source>
</reference>
<organism evidence="2">
    <name type="scientific">Drosophila simulans</name>
    <name type="common">Fruit fly</name>
    <dbReference type="NCBI Taxonomy" id="7240"/>
    <lineage>
        <taxon>Eukaryota</taxon>
        <taxon>Metazoa</taxon>
        <taxon>Ecdysozoa</taxon>
        <taxon>Arthropoda</taxon>
        <taxon>Hexapoda</taxon>
        <taxon>Insecta</taxon>
        <taxon>Pterygota</taxon>
        <taxon>Neoptera</taxon>
        <taxon>Endopterygota</taxon>
        <taxon>Diptera</taxon>
        <taxon>Brachycera</taxon>
        <taxon>Muscomorpha</taxon>
        <taxon>Ephydroidea</taxon>
        <taxon>Drosophilidae</taxon>
        <taxon>Drosophila</taxon>
        <taxon>Sophophora</taxon>
    </lineage>
</organism>
<sequence>MHFTSSLLFIGLACAFSSAWAYPYPDPREIVNVQPEPLAYAPNFDVPLHRVRRKIHLTSDGGDGLWSAYYISPDGRRVRVSRSRPSGPKLLQWGAGRVKQHFTERSCIPLIS</sequence>
<reference evidence="2" key="2">
    <citation type="submission" date="2014-06" db="EMBL/GenBank/DDBJ databases">
        <authorList>
            <person name="Hu T."/>
            <person name="Eisen M.B."/>
            <person name="Thornton K.R."/>
            <person name="Andolfatto P."/>
        </authorList>
    </citation>
    <scope>NUCLEOTIDE SEQUENCE</scope>
    <source>
        <strain evidence="2">W501</strain>
    </source>
</reference>
<dbReference type="Bgee" id="FBgn0183167">
    <property type="expression patterns" value="Expressed in adult organism and 3 other cell types or tissues"/>
</dbReference>
<protein>
    <submittedName>
        <fullName evidence="2">Uncharacterized protein</fullName>
    </submittedName>
</protein>
<accession>A0A0J9RGA8</accession>
<name>A0A0J9RGA8_DROSI</name>
<dbReference type="Proteomes" id="UP000035880">
    <property type="component" value="Chromosome 2R"/>
</dbReference>
<evidence type="ECO:0000256" key="1">
    <source>
        <dbReference type="SAM" id="SignalP"/>
    </source>
</evidence>
<gene>
    <name evidence="2" type="primary">Dsim\GD11418</name>
    <name evidence="2" type="ORF">Dsimw501_GD11418</name>
</gene>
<feature type="signal peptide" evidence="1">
    <location>
        <begin position="1"/>
        <end position="21"/>
    </location>
</feature>
<feature type="chain" id="PRO_5005321742" evidence="1">
    <location>
        <begin position="22"/>
        <end position="112"/>
    </location>
</feature>
<keyword evidence="1" id="KW-0732">Signal</keyword>
<dbReference type="EMBL" id="CM002911">
    <property type="protein sequence ID" value="KMY94962.1"/>
    <property type="molecule type" value="Genomic_DNA"/>
</dbReference>
<reference evidence="2" key="3">
    <citation type="submission" date="2015-04" db="EMBL/GenBank/DDBJ databases">
        <authorList>
            <consortium name="FlyBase"/>
        </authorList>
    </citation>
    <scope>NUCLEOTIDE SEQUENCE</scope>
    <source>
        <strain evidence="2">W501</strain>
    </source>
</reference>